<organism evidence="2 3">
    <name type="scientific">Coccomyxa viridis</name>
    <dbReference type="NCBI Taxonomy" id="1274662"/>
    <lineage>
        <taxon>Eukaryota</taxon>
        <taxon>Viridiplantae</taxon>
        <taxon>Chlorophyta</taxon>
        <taxon>core chlorophytes</taxon>
        <taxon>Trebouxiophyceae</taxon>
        <taxon>Trebouxiophyceae incertae sedis</taxon>
        <taxon>Coccomyxaceae</taxon>
        <taxon>Coccomyxa</taxon>
    </lineage>
</organism>
<comment type="caution">
    <text evidence="2">The sequence shown here is derived from an EMBL/GenBank/DDBJ whole genome shotgun (WGS) entry which is preliminary data.</text>
</comment>
<accession>A0AAV1IMG5</accession>
<protein>
    <submittedName>
        <fullName evidence="2">Uncharacterized protein</fullName>
    </submittedName>
</protein>
<dbReference type="Proteomes" id="UP001314263">
    <property type="component" value="Unassembled WGS sequence"/>
</dbReference>
<evidence type="ECO:0000313" key="3">
    <source>
        <dbReference type="Proteomes" id="UP001314263"/>
    </source>
</evidence>
<reference evidence="2 3" key="1">
    <citation type="submission" date="2023-10" db="EMBL/GenBank/DDBJ databases">
        <authorList>
            <person name="Maclean D."/>
            <person name="Macfadyen A."/>
        </authorList>
    </citation>
    <scope>NUCLEOTIDE SEQUENCE [LARGE SCALE GENOMIC DNA]</scope>
</reference>
<evidence type="ECO:0000256" key="1">
    <source>
        <dbReference type="SAM" id="MobiDB-lite"/>
    </source>
</evidence>
<keyword evidence="3" id="KW-1185">Reference proteome</keyword>
<dbReference type="AlphaFoldDB" id="A0AAV1IMG5"/>
<feature type="region of interest" description="Disordered" evidence="1">
    <location>
        <begin position="12"/>
        <end position="36"/>
    </location>
</feature>
<dbReference type="EMBL" id="CAUYUE010000016">
    <property type="protein sequence ID" value="CAK0787280.1"/>
    <property type="molecule type" value="Genomic_DNA"/>
</dbReference>
<sequence length="146" mass="15414">MYSMHLHVSCQQQLSSSSTPEQHANPDQMTEASPSNSKCVFRRVEAHRASAGGCDGNRHQTTKAAAWGSFREQSTAGASTGARMNSLRFDDMAALTGCGIDFATACAAPKRALRSAWRSYPAGAWVRGVMTSLGGVCIGQGVGPSF</sequence>
<proteinExistence type="predicted"/>
<evidence type="ECO:0000313" key="2">
    <source>
        <dbReference type="EMBL" id="CAK0787280.1"/>
    </source>
</evidence>
<gene>
    <name evidence="2" type="ORF">CVIRNUC_010498</name>
</gene>
<name>A0AAV1IMG5_9CHLO</name>